<dbReference type="Proteomes" id="UP000255423">
    <property type="component" value="Unassembled WGS sequence"/>
</dbReference>
<evidence type="ECO:0000313" key="1">
    <source>
        <dbReference type="EMBL" id="SUQ24901.1"/>
    </source>
</evidence>
<evidence type="ECO:0000313" key="2">
    <source>
        <dbReference type="Proteomes" id="UP000255423"/>
    </source>
</evidence>
<reference evidence="1 2" key="1">
    <citation type="submission" date="2017-08" db="EMBL/GenBank/DDBJ databases">
        <authorList>
            <person name="de Groot N.N."/>
        </authorList>
    </citation>
    <scope>NUCLEOTIDE SEQUENCE [LARGE SCALE GENOMIC DNA]</scope>
    <source>
        <strain evidence="1 2">HM2</strain>
    </source>
</reference>
<gene>
    <name evidence="1" type="ORF">SAMN05661053_2315</name>
</gene>
<organism evidence="1 2">
    <name type="scientific">Fibrobacter succinogenes</name>
    <name type="common">Bacteroides succinogenes</name>
    <dbReference type="NCBI Taxonomy" id="833"/>
    <lineage>
        <taxon>Bacteria</taxon>
        <taxon>Pseudomonadati</taxon>
        <taxon>Fibrobacterota</taxon>
        <taxon>Fibrobacteria</taxon>
        <taxon>Fibrobacterales</taxon>
        <taxon>Fibrobacteraceae</taxon>
        <taxon>Fibrobacter</taxon>
    </lineage>
</organism>
<dbReference type="EMBL" id="UHJL01000003">
    <property type="protein sequence ID" value="SUQ24901.1"/>
    <property type="molecule type" value="Genomic_DNA"/>
</dbReference>
<dbReference type="AlphaFoldDB" id="A0A380S8S6"/>
<protein>
    <submittedName>
        <fullName evidence="1">Uncharacterized protein</fullName>
    </submittedName>
</protein>
<proteinExistence type="predicted"/>
<name>A0A380S8S6_FIBSU</name>
<accession>A0A380S8S6</accession>
<dbReference type="RefSeq" id="WP_109573254.1">
    <property type="nucleotide sequence ID" value="NZ_UHJL01000003.1"/>
</dbReference>
<sequence length="136" mass="15537">MKKIVALKGSENKGKSETLRIVIQKIREKYSSALYTPFEQDDKDEKCVFENLNGMKIGIETQGDPGYRLPKSLQDFAQMLCNVIICACRTKGSTVDAIKLYRNDYEIAYIKKTVSKIDFKQANEYDADRIIKQLGL</sequence>